<proteinExistence type="predicted"/>
<feature type="DNA-binding region" description="H-T-H motif" evidence="2">
    <location>
        <begin position="34"/>
        <end position="53"/>
    </location>
</feature>
<keyword evidence="5" id="KW-1185">Reference proteome</keyword>
<dbReference type="InterPro" id="IPR001647">
    <property type="entry name" value="HTH_TetR"/>
</dbReference>
<reference evidence="4 5" key="1">
    <citation type="submission" date="2017-04" db="EMBL/GenBank/DDBJ databases">
        <authorList>
            <person name="Afonso C.L."/>
            <person name="Miller P.J."/>
            <person name="Scott M.A."/>
            <person name="Spackman E."/>
            <person name="Goraichik I."/>
            <person name="Dimitrov K.M."/>
            <person name="Suarez D.L."/>
            <person name="Swayne D.E."/>
        </authorList>
    </citation>
    <scope>NUCLEOTIDE SEQUENCE [LARGE SCALE GENOMIC DNA]</scope>
    <source>
        <strain evidence="4 5">11</strain>
    </source>
</reference>
<evidence type="ECO:0000259" key="3">
    <source>
        <dbReference type="PROSITE" id="PS50977"/>
    </source>
</evidence>
<name>A0A1X7LMR4_9BACL</name>
<feature type="domain" description="HTH tetR-type" evidence="3">
    <location>
        <begin position="11"/>
        <end position="71"/>
    </location>
</feature>
<dbReference type="GO" id="GO:0003677">
    <property type="term" value="F:DNA binding"/>
    <property type="evidence" value="ECO:0007669"/>
    <property type="project" value="UniProtKB-UniRule"/>
</dbReference>
<dbReference type="OrthoDB" id="9812484at2"/>
<organism evidence="4 5">
    <name type="scientific">Paenibacillus aquistagni</name>
    <dbReference type="NCBI Taxonomy" id="1852522"/>
    <lineage>
        <taxon>Bacteria</taxon>
        <taxon>Bacillati</taxon>
        <taxon>Bacillota</taxon>
        <taxon>Bacilli</taxon>
        <taxon>Bacillales</taxon>
        <taxon>Paenibacillaceae</taxon>
        <taxon>Paenibacillus</taxon>
    </lineage>
</organism>
<dbReference type="PROSITE" id="PS50977">
    <property type="entry name" value="HTH_TETR_2"/>
    <property type="match status" value="1"/>
</dbReference>
<dbReference type="Pfam" id="PF00440">
    <property type="entry name" value="TetR_N"/>
    <property type="match status" value="1"/>
</dbReference>
<gene>
    <name evidence="4" type="ORF">SAMN06295960_3713</name>
</gene>
<evidence type="ECO:0000256" key="1">
    <source>
        <dbReference type="ARBA" id="ARBA00023125"/>
    </source>
</evidence>
<protein>
    <submittedName>
        <fullName evidence="4">Transcriptional regulator, TetR family</fullName>
    </submittedName>
</protein>
<dbReference type="InterPro" id="IPR009057">
    <property type="entry name" value="Homeodomain-like_sf"/>
</dbReference>
<dbReference type="Proteomes" id="UP000193834">
    <property type="component" value="Unassembled WGS sequence"/>
</dbReference>
<dbReference type="InterPro" id="IPR050624">
    <property type="entry name" value="HTH-type_Tx_Regulator"/>
</dbReference>
<dbReference type="EMBL" id="FXAZ01000005">
    <property type="protein sequence ID" value="SMG54419.1"/>
    <property type="molecule type" value="Genomic_DNA"/>
</dbReference>
<dbReference type="PANTHER" id="PTHR43479">
    <property type="entry name" value="ACREF/ENVCD OPERON REPRESSOR-RELATED"/>
    <property type="match status" value="1"/>
</dbReference>
<keyword evidence="1 2" id="KW-0238">DNA-binding</keyword>
<dbReference type="AlphaFoldDB" id="A0A1X7LMR4"/>
<dbReference type="RefSeq" id="WP_085496640.1">
    <property type="nucleotide sequence ID" value="NZ_FXAZ01000005.1"/>
</dbReference>
<evidence type="ECO:0000256" key="2">
    <source>
        <dbReference type="PROSITE-ProRule" id="PRU00335"/>
    </source>
</evidence>
<dbReference type="SUPFAM" id="SSF46689">
    <property type="entry name" value="Homeodomain-like"/>
    <property type="match status" value="1"/>
</dbReference>
<dbReference type="PANTHER" id="PTHR43479:SF8">
    <property type="entry name" value="TRANSCRIPTIONAL REGULATOR, TETR FAMILY"/>
    <property type="match status" value="1"/>
</dbReference>
<evidence type="ECO:0000313" key="5">
    <source>
        <dbReference type="Proteomes" id="UP000193834"/>
    </source>
</evidence>
<dbReference type="PRINTS" id="PR00455">
    <property type="entry name" value="HTHTETR"/>
</dbReference>
<dbReference type="Gene3D" id="1.10.357.10">
    <property type="entry name" value="Tetracycline Repressor, domain 2"/>
    <property type="match status" value="1"/>
</dbReference>
<accession>A0A1X7LMR4</accession>
<dbReference type="STRING" id="1852522.SAMN06295960_3713"/>
<evidence type="ECO:0000313" key="4">
    <source>
        <dbReference type="EMBL" id="SMG54419.1"/>
    </source>
</evidence>
<sequence>MPSQTFYNLPVDKRATIMNASKQEFSEYTFHEASINRIIKKAQISRGSFYMYFENKEDLFLYIMDEYQARIMKPLFAKLNEQVFDPYAFLVSIFDQVTSGEGFEEDKELFIGTVRKMNMEIASHLLNFMDPEELKKRSCLFKELKQDALPPRLCKEQTRNFVELLKNMLMSAITSVFSDVCTVDQAREDLEMRIRIVRFGIENLASSSTE</sequence>